<gene>
    <name evidence="7" type="ORF">SAMN06272737_102111</name>
</gene>
<evidence type="ECO:0000313" key="8">
    <source>
        <dbReference type="Proteomes" id="UP000198403"/>
    </source>
</evidence>
<dbReference type="Pfam" id="PF02653">
    <property type="entry name" value="BPD_transp_2"/>
    <property type="match status" value="1"/>
</dbReference>
<keyword evidence="3 6" id="KW-0812">Transmembrane</keyword>
<feature type="transmembrane region" description="Helical" evidence="6">
    <location>
        <begin position="308"/>
        <end position="328"/>
    </location>
</feature>
<proteinExistence type="predicted"/>
<feature type="transmembrane region" description="Helical" evidence="6">
    <location>
        <begin position="62"/>
        <end position="81"/>
    </location>
</feature>
<name>A0A238V6B5_9ACTN</name>
<feature type="transmembrane region" description="Helical" evidence="6">
    <location>
        <begin position="234"/>
        <end position="258"/>
    </location>
</feature>
<keyword evidence="8" id="KW-1185">Reference proteome</keyword>
<dbReference type="EMBL" id="FZNO01000002">
    <property type="protein sequence ID" value="SNR29778.1"/>
    <property type="molecule type" value="Genomic_DNA"/>
</dbReference>
<comment type="subcellular location">
    <subcellularLocation>
        <location evidence="1">Cell membrane</location>
        <topology evidence="1">Multi-pass membrane protein</topology>
    </subcellularLocation>
</comment>
<sequence length="345" mass="35301">MSVIPDSSTETTGAAAAVAATSPASRRNALLRRGVPALVLLVLLAAVPLFADPFTTNTISRILIFALFAVSLDLLVGITGLPSLGHAAYFGVGAYTAGLVSIHWTSEAPVPVLLAAGAGAVAAAATGWLAVRSGGVYFLMLTLAIGELVHQLAQRLTSVTGGSNGLFGIPSVRIGGQPLTLAGLVYWYVLVLALLGFLGLWLVARSPFGGALRGIRDNEPRMRSLGYSPFRYKYVAFILAGGFAGLAGGLFAGLLRIVNPSDAGFTTSALMLLAVILGGAGTLWGPVLGAAVVVLVRDTFGPQLDGHGPLLLGIVFVVAVYVLPRGFAGLTGVLARRKRTAGGTA</sequence>
<keyword evidence="5 6" id="KW-0472">Membrane</keyword>
<evidence type="ECO:0000256" key="6">
    <source>
        <dbReference type="SAM" id="Phobius"/>
    </source>
</evidence>
<keyword evidence="2" id="KW-1003">Cell membrane</keyword>
<dbReference type="PANTHER" id="PTHR30482:SF17">
    <property type="entry name" value="ABC TRANSPORTER ATP-BINDING PROTEIN"/>
    <property type="match status" value="1"/>
</dbReference>
<evidence type="ECO:0000256" key="5">
    <source>
        <dbReference type="ARBA" id="ARBA00023136"/>
    </source>
</evidence>
<dbReference type="Proteomes" id="UP000198403">
    <property type="component" value="Unassembled WGS sequence"/>
</dbReference>
<organism evidence="7 8">
    <name type="scientific">Blastococcus mobilis</name>
    <dbReference type="NCBI Taxonomy" id="1938746"/>
    <lineage>
        <taxon>Bacteria</taxon>
        <taxon>Bacillati</taxon>
        <taxon>Actinomycetota</taxon>
        <taxon>Actinomycetes</taxon>
        <taxon>Geodermatophilales</taxon>
        <taxon>Geodermatophilaceae</taxon>
        <taxon>Blastococcus</taxon>
    </lineage>
</organism>
<feature type="transmembrane region" description="Helical" evidence="6">
    <location>
        <begin position="112"/>
        <end position="131"/>
    </location>
</feature>
<dbReference type="AlphaFoldDB" id="A0A238V6B5"/>
<evidence type="ECO:0000256" key="4">
    <source>
        <dbReference type="ARBA" id="ARBA00022989"/>
    </source>
</evidence>
<evidence type="ECO:0000256" key="3">
    <source>
        <dbReference type="ARBA" id="ARBA00022692"/>
    </source>
</evidence>
<protein>
    <submittedName>
        <fullName evidence="7">Amino acid/amide ABC transporter membrane protein 2, HAAT family</fullName>
    </submittedName>
</protein>
<feature type="transmembrane region" description="Helical" evidence="6">
    <location>
        <begin position="270"/>
        <end position="296"/>
    </location>
</feature>
<dbReference type="CDD" id="cd06581">
    <property type="entry name" value="TM_PBP1_LivM_like"/>
    <property type="match status" value="1"/>
</dbReference>
<evidence type="ECO:0000256" key="2">
    <source>
        <dbReference type="ARBA" id="ARBA00022475"/>
    </source>
</evidence>
<dbReference type="InterPro" id="IPR001851">
    <property type="entry name" value="ABC_transp_permease"/>
</dbReference>
<dbReference type="GO" id="GO:0015658">
    <property type="term" value="F:branched-chain amino acid transmembrane transporter activity"/>
    <property type="evidence" value="ECO:0007669"/>
    <property type="project" value="InterPro"/>
</dbReference>
<reference evidence="7 8" key="1">
    <citation type="submission" date="2017-06" db="EMBL/GenBank/DDBJ databases">
        <authorList>
            <person name="Kim H.J."/>
            <person name="Triplett B.A."/>
        </authorList>
    </citation>
    <scope>NUCLEOTIDE SEQUENCE [LARGE SCALE GENOMIC DNA]</scope>
    <source>
        <strain evidence="7 8">DSM 44272</strain>
    </source>
</reference>
<dbReference type="InterPro" id="IPR043428">
    <property type="entry name" value="LivM-like"/>
</dbReference>
<dbReference type="PANTHER" id="PTHR30482">
    <property type="entry name" value="HIGH-AFFINITY BRANCHED-CHAIN AMINO ACID TRANSPORT SYSTEM PERMEASE"/>
    <property type="match status" value="1"/>
</dbReference>
<keyword evidence="4 6" id="KW-1133">Transmembrane helix</keyword>
<feature type="transmembrane region" description="Helical" evidence="6">
    <location>
        <begin position="30"/>
        <end position="50"/>
    </location>
</feature>
<accession>A0A238V6B5</accession>
<evidence type="ECO:0000313" key="7">
    <source>
        <dbReference type="EMBL" id="SNR29778.1"/>
    </source>
</evidence>
<dbReference type="RefSeq" id="WP_176445374.1">
    <property type="nucleotide sequence ID" value="NZ_FZNO01000002.1"/>
</dbReference>
<dbReference type="GO" id="GO:0005886">
    <property type="term" value="C:plasma membrane"/>
    <property type="evidence" value="ECO:0007669"/>
    <property type="project" value="UniProtKB-SubCell"/>
</dbReference>
<feature type="transmembrane region" description="Helical" evidence="6">
    <location>
        <begin position="184"/>
        <end position="204"/>
    </location>
</feature>
<evidence type="ECO:0000256" key="1">
    <source>
        <dbReference type="ARBA" id="ARBA00004651"/>
    </source>
</evidence>